<dbReference type="PANTHER" id="PTHR34289">
    <property type="entry name" value="PROTEIN, PUTATIVE (DUF819)-RELATED"/>
    <property type="match status" value="1"/>
</dbReference>
<feature type="transmembrane region" description="Helical" evidence="1">
    <location>
        <begin position="246"/>
        <end position="266"/>
    </location>
</feature>
<dbReference type="KEGG" id="kko:Kkor_2082"/>
<keyword evidence="1" id="KW-0472">Membrane</keyword>
<keyword evidence="1" id="KW-1133">Transmembrane helix</keyword>
<feature type="transmembrane region" description="Helical" evidence="1">
    <location>
        <begin position="12"/>
        <end position="32"/>
    </location>
</feature>
<name>C7R736_KANKD</name>
<dbReference type="RefSeq" id="WP_015781097.1">
    <property type="nucleotide sequence ID" value="NC_013166.1"/>
</dbReference>
<organism evidence="2 3">
    <name type="scientific">Kangiella koreensis (strain DSM 16069 / JCM 12317 / KCTC 12182 / SW-125)</name>
    <dbReference type="NCBI Taxonomy" id="523791"/>
    <lineage>
        <taxon>Bacteria</taxon>
        <taxon>Pseudomonadati</taxon>
        <taxon>Pseudomonadota</taxon>
        <taxon>Gammaproteobacteria</taxon>
        <taxon>Kangiellales</taxon>
        <taxon>Kangiellaceae</taxon>
        <taxon>Kangiella</taxon>
    </lineage>
</organism>
<sequence>MAVTETTERVAFFSNDAATFGIIMGVLALIFYTATRKEGFWHSFYKHIPALLLCYFVPGLLNTLGLFEKGAADNIYYIASRYLLPASLFLLTLSIDFKKIFGLGWRAVAMFFAGTVGVIIGGPLAVLLFTFIAPEWVGITDQAVPTGEQIWRGLATIAGSWIGGGANQVAMKELYEVSSTLFGTMAVMDVLVAEIWMVALLFMIKKSDSIDKWLKADNSSIEELKVTVEKYTRENERIPLFTDYKMILGVAFFVVGIAHLAGTYWPDMILGSVEKGSKAHKIFTNVGFGSHFFWLIIVSTAFALLLSPTKLRRLDYVGSSKIGTVFIYILVASIGMKMDLTKIFAHYQVFFVGLVWMMIHVIILFTVAKLIKAPYFFIAVGSKANIGGAASAPVVAAAFHPSLAPVGVLLAILGYAVGSLGAIATAIMMKAVVGG</sequence>
<dbReference type="Proteomes" id="UP000001231">
    <property type="component" value="Chromosome"/>
</dbReference>
<keyword evidence="3" id="KW-1185">Reference proteome</keyword>
<dbReference type="PANTHER" id="PTHR34289:SF8">
    <property type="entry name" value="DUF819 DOMAIN-CONTAINING PROTEIN"/>
    <property type="match status" value="1"/>
</dbReference>
<evidence type="ECO:0000313" key="2">
    <source>
        <dbReference type="EMBL" id="ACV27492.1"/>
    </source>
</evidence>
<dbReference type="eggNOG" id="COG5505">
    <property type="taxonomic scope" value="Bacteria"/>
</dbReference>
<dbReference type="OrthoDB" id="653763at2"/>
<feature type="transmembrane region" description="Helical" evidence="1">
    <location>
        <begin position="375"/>
        <end position="400"/>
    </location>
</feature>
<dbReference type="STRING" id="523791.Kkor_2082"/>
<feature type="transmembrane region" description="Helical" evidence="1">
    <location>
        <begin position="406"/>
        <end position="429"/>
    </location>
</feature>
<proteinExistence type="predicted"/>
<dbReference type="HOGENOM" id="CLU_034724_1_0_6"/>
<dbReference type="EMBL" id="CP001707">
    <property type="protein sequence ID" value="ACV27492.1"/>
    <property type="molecule type" value="Genomic_DNA"/>
</dbReference>
<protein>
    <submittedName>
        <fullName evidence="2">Uncharacterized protein</fullName>
    </submittedName>
</protein>
<accession>C7R736</accession>
<feature type="transmembrane region" description="Helical" evidence="1">
    <location>
        <begin position="75"/>
        <end position="95"/>
    </location>
</feature>
<reference evidence="2 3" key="1">
    <citation type="journal article" date="2009" name="Stand. Genomic Sci.">
        <title>Complete genome sequence of Kangiella koreensis type strain (SW-125).</title>
        <authorList>
            <person name="Han C."/>
            <person name="Sikorski J."/>
            <person name="Lapidus A."/>
            <person name="Nolan M."/>
            <person name="Glavina Del Rio T."/>
            <person name="Tice H."/>
            <person name="Cheng J.F."/>
            <person name="Lucas S."/>
            <person name="Chen F."/>
            <person name="Copeland A."/>
            <person name="Ivanova N."/>
            <person name="Mavromatis K."/>
            <person name="Ovchinnikova G."/>
            <person name="Pati A."/>
            <person name="Bruce D."/>
            <person name="Goodwin L."/>
            <person name="Pitluck S."/>
            <person name="Chen A."/>
            <person name="Palaniappan K."/>
            <person name="Land M."/>
            <person name="Hauser L."/>
            <person name="Chang Y.J."/>
            <person name="Jeffries C.D."/>
            <person name="Chain P."/>
            <person name="Saunders E."/>
            <person name="Brettin T."/>
            <person name="Goker M."/>
            <person name="Tindall B.J."/>
            <person name="Bristow J."/>
            <person name="Eisen J.A."/>
            <person name="Markowitz V."/>
            <person name="Hugenholtz P."/>
            <person name="Kyrpides N.C."/>
            <person name="Klenk H.P."/>
            <person name="Detter J.C."/>
        </authorList>
    </citation>
    <scope>NUCLEOTIDE SEQUENCE [LARGE SCALE GENOMIC DNA]</scope>
    <source>
        <strain evidence="3">DSM 16069 / KCTC 12182 / SW-125</strain>
    </source>
</reference>
<dbReference type="Pfam" id="PF05684">
    <property type="entry name" value="DUF819"/>
    <property type="match status" value="1"/>
</dbReference>
<feature type="transmembrane region" description="Helical" evidence="1">
    <location>
        <begin position="181"/>
        <end position="204"/>
    </location>
</feature>
<evidence type="ECO:0000313" key="3">
    <source>
        <dbReference type="Proteomes" id="UP000001231"/>
    </source>
</evidence>
<feature type="transmembrane region" description="Helical" evidence="1">
    <location>
        <begin position="107"/>
        <end position="132"/>
    </location>
</feature>
<dbReference type="InterPro" id="IPR008537">
    <property type="entry name" value="DUF819"/>
</dbReference>
<feature type="transmembrane region" description="Helical" evidence="1">
    <location>
        <begin position="44"/>
        <end position="63"/>
    </location>
</feature>
<keyword evidence="1" id="KW-0812">Transmembrane</keyword>
<feature type="transmembrane region" description="Helical" evidence="1">
    <location>
        <begin position="348"/>
        <end position="368"/>
    </location>
</feature>
<gene>
    <name evidence="2" type="ordered locus">Kkor_2082</name>
</gene>
<feature type="transmembrane region" description="Helical" evidence="1">
    <location>
        <begin position="318"/>
        <end position="336"/>
    </location>
</feature>
<dbReference type="AlphaFoldDB" id="C7R736"/>
<feature type="transmembrane region" description="Helical" evidence="1">
    <location>
        <begin position="286"/>
        <end position="306"/>
    </location>
</feature>
<dbReference type="InParanoid" id="C7R736"/>
<evidence type="ECO:0000256" key="1">
    <source>
        <dbReference type="SAM" id="Phobius"/>
    </source>
</evidence>